<accession>A0A0G9MM12</accession>
<dbReference type="Gene3D" id="1.10.287.110">
    <property type="entry name" value="DnaJ domain"/>
    <property type="match status" value="1"/>
</dbReference>
<dbReference type="PATRIC" id="fig|502682.8.peg.1815"/>
<dbReference type="PROSITE" id="PS50076">
    <property type="entry name" value="DNAJ_2"/>
    <property type="match status" value="1"/>
</dbReference>
<dbReference type="AlphaFoldDB" id="A0A0G9MM12"/>
<dbReference type="OrthoDB" id="9811070at2"/>
<proteinExistence type="predicted"/>
<sequence>MMKFVVIGAAILLMYRWIMKRWPWESKISTRNQALFRARRLLGVEERAGRKDIVTAHKRLVAMVHPDKGGTNEQVHEANAARDLLLNELPDGVE</sequence>
<dbReference type="RefSeq" id="WP_047006995.1">
    <property type="nucleotide sequence ID" value="NZ_CP018097.1"/>
</dbReference>
<dbReference type="CDD" id="cd06257">
    <property type="entry name" value="DnaJ"/>
    <property type="match status" value="1"/>
</dbReference>
<reference evidence="1 2" key="1">
    <citation type="submission" date="2015-04" db="EMBL/GenBank/DDBJ databases">
        <title>The draft genome sequence of Erythrobacr gangjinensis K7-2.</title>
        <authorList>
            <person name="Zhuang L."/>
            <person name="Liu Y."/>
            <person name="Shao Z."/>
        </authorList>
    </citation>
    <scope>NUCLEOTIDE SEQUENCE [LARGE SCALE GENOMIC DNA]</scope>
    <source>
        <strain evidence="1 2">K7-2</strain>
    </source>
</reference>
<dbReference type="Proteomes" id="UP000053070">
    <property type="component" value="Unassembled WGS sequence"/>
</dbReference>
<dbReference type="SUPFAM" id="SSF46565">
    <property type="entry name" value="Chaperone J-domain"/>
    <property type="match status" value="1"/>
</dbReference>
<comment type="caution">
    <text evidence="1">The sequence shown here is derived from an EMBL/GenBank/DDBJ whole genome shotgun (WGS) entry which is preliminary data.</text>
</comment>
<gene>
    <name evidence="1" type="ORF">AAW01_08905</name>
</gene>
<dbReference type="InterPro" id="IPR001623">
    <property type="entry name" value="DnaJ_domain"/>
</dbReference>
<dbReference type="EMBL" id="LBHC01000002">
    <property type="protein sequence ID" value="KLE31644.1"/>
    <property type="molecule type" value="Genomic_DNA"/>
</dbReference>
<evidence type="ECO:0000313" key="1">
    <source>
        <dbReference type="EMBL" id="KLE31644.1"/>
    </source>
</evidence>
<organism evidence="1 2">
    <name type="scientific">Aurantiacibacter gangjinensis</name>
    <dbReference type="NCBI Taxonomy" id="502682"/>
    <lineage>
        <taxon>Bacteria</taxon>
        <taxon>Pseudomonadati</taxon>
        <taxon>Pseudomonadota</taxon>
        <taxon>Alphaproteobacteria</taxon>
        <taxon>Sphingomonadales</taxon>
        <taxon>Erythrobacteraceae</taxon>
        <taxon>Aurantiacibacter</taxon>
    </lineage>
</organism>
<keyword evidence="2" id="KW-1185">Reference proteome</keyword>
<name>A0A0G9MM12_9SPHN</name>
<protein>
    <submittedName>
        <fullName evidence="1">Molecular chaperone DnaJ</fullName>
    </submittedName>
</protein>
<dbReference type="STRING" id="502682.BMF35_a0782"/>
<evidence type="ECO:0000313" key="2">
    <source>
        <dbReference type="Proteomes" id="UP000053070"/>
    </source>
</evidence>
<dbReference type="KEGG" id="egn:BMF35_a0782"/>
<dbReference type="InterPro" id="IPR036869">
    <property type="entry name" value="J_dom_sf"/>
</dbReference>
<dbReference type="SMART" id="SM00271">
    <property type="entry name" value="DnaJ"/>
    <property type="match status" value="1"/>
</dbReference>